<accession>A0A318KNM9</accession>
<dbReference type="InterPro" id="IPR036689">
    <property type="entry name" value="ESAT-6-like_sf"/>
</dbReference>
<evidence type="ECO:0000256" key="1">
    <source>
        <dbReference type="RuleBase" id="RU362001"/>
    </source>
</evidence>
<dbReference type="InterPro" id="IPR010310">
    <property type="entry name" value="T7SS_ESAT-6-like"/>
</dbReference>
<comment type="caution">
    <text evidence="2">The sequence shown here is derived from an EMBL/GenBank/DDBJ whole genome shotgun (WGS) entry which is preliminary data.</text>
</comment>
<sequence length="98" mass="10752">MTTEFSVDLDQLDEVVARLSNLAGFVTDHLDEIDDRVATLAGSGWESVAAQAYAEAHRQWAAGAREFAEGIREMSDAAKKAHARYTRALDLNARMLQG</sequence>
<dbReference type="Gene3D" id="1.10.287.1060">
    <property type="entry name" value="ESAT-6-like"/>
    <property type="match status" value="1"/>
</dbReference>
<proteinExistence type="inferred from homology"/>
<name>A0A318KNM9_9NOCA</name>
<evidence type="ECO:0000313" key="3">
    <source>
        <dbReference type="Proteomes" id="UP000247569"/>
    </source>
</evidence>
<dbReference type="RefSeq" id="WP_040741771.1">
    <property type="nucleotide sequence ID" value="NZ_QJKF01000001.1"/>
</dbReference>
<dbReference type="Proteomes" id="UP000247569">
    <property type="component" value="Unassembled WGS sequence"/>
</dbReference>
<dbReference type="OrthoDB" id="4556231at2"/>
<organism evidence="2 3">
    <name type="scientific">Nocardia tenerifensis</name>
    <dbReference type="NCBI Taxonomy" id="228006"/>
    <lineage>
        <taxon>Bacteria</taxon>
        <taxon>Bacillati</taxon>
        <taxon>Actinomycetota</taxon>
        <taxon>Actinomycetes</taxon>
        <taxon>Mycobacteriales</taxon>
        <taxon>Nocardiaceae</taxon>
        <taxon>Nocardia</taxon>
    </lineage>
</organism>
<dbReference type="EMBL" id="QJKF01000001">
    <property type="protein sequence ID" value="PXX71290.1"/>
    <property type="molecule type" value="Genomic_DNA"/>
</dbReference>
<protein>
    <recommendedName>
        <fullName evidence="1">ESAT-6-like protein</fullName>
    </recommendedName>
</protein>
<keyword evidence="3" id="KW-1185">Reference proteome</keyword>
<reference evidence="2 3" key="1">
    <citation type="submission" date="2018-05" db="EMBL/GenBank/DDBJ databases">
        <title>Genomic Encyclopedia of Type Strains, Phase IV (KMG-IV): sequencing the most valuable type-strain genomes for metagenomic binning, comparative biology and taxonomic classification.</title>
        <authorList>
            <person name="Goeker M."/>
        </authorList>
    </citation>
    <scope>NUCLEOTIDE SEQUENCE [LARGE SCALE GENOMIC DNA]</scope>
    <source>
        <strain evidence="2 3">DSM 44704</strain>
    </source>
</reference>
<evidence type="ECO:0000313" key="2">
    <source>
        <dbReference type="EMBL" id="PXX71290.1"/>
    </source>
</evidence>
<comment type="similarity">
    <text evidence="1">Belongs to the WXG100 family.</text>
</comment>
<dbReference type="SUPFAM" id="SSF140453">
    <property type="entry name" value="EsxAB dimer-like"/>
    <property type="match status" value="1"/>
</dbReference>
<dbReference type="AlphaFoldDB" id="A0A318KNM9"/>
<dbReference type="Pfam" id="PF06013">
    <property type="entry name" value="WXG100"/>
    <property type="match status" value="1"/>
</dbReference>
<dbReference type="NCBIfam" id="TIGR03930">
    <property type="entry name" value="WXG100_ESAT6"/>
    <property type="match status" value="1"/>
</dbReference>
<gene>
    <name evidence="2" type="ORF">DFR70_101712</name>
</gene>